<evidence type="ECO:0008006" key="3">
    <source>
        <dbReference type="Google" id="ProtNLM"/>
    </source>
</evidence>
<dbReference type="EMBL" id="CWQY01000005">
    <property type="protein sequence ID" value="CSC32922.1"/>
    <property type="molecule type" value="Genomic_DNA"/>
</dbReference>
<reference evidence="1 2" key="1">
    <citation type="submission" date="2015-07" db="EMBL/GenBank/DDBJ databases">
        <authorList>
            <consortium name="Pathogen Informatics"/>
        </authorList>
    </citation>
    <scope>NUCLEOTIDE SEQUENCE [LARGE SCALE GENOMIC DNA]</scope>
    <source>
        <strain evidence="1 2">A316</strain>
    </source>
</reference>
<gene>
    <name evidence="1" type="ORF">ERS013200_01168</name>
</gene>
<dbReference type="AlphaFoldDB" id="A0A655Y9S6"/>
<organism evidence="1 2">
    <name type="scientific">Vibrio cholerae</name>
    <dbReference type="NCBI Taxonomy" id="666"/>
    <lineage>
        <taxon>Bacteria</taxon>
        <taxon>Pseudomonadati</taxon>
        <taxon>Pseudomonadota</taxon>
        <taxon>Gammaproteobacteria</taxon>
        <taxon>Vibrionales</taxon>
        <taxon>Vibrionaceae</taxon>
        <taxon>Vibrio</taxon>
    </lineage>
</organism>
<dbReference type="Proteomes" id="UP000041770">
    <property type="component" value="Unassembled WGS sequence"/>
</dbReference>
<dbReference type="SUPFAM" id="SSF54427">
    <property type="entry name" value="NTF2-like"/>
    <property type="match status" value="1"/>
</dbReference>
<name>A0A655Y9S6_VIBCL</name>
<evidence type="ECO:0000313" key="2">
    <source>
        <dbReference type="Proteomes" id="UP000041770"/>
    </source>
</evidence>
<dbReference type="InterPro" id="IPR032710">
    <property type="entry name" value="NTF2-like_dom_sf"/>
</dbReference>
<protein>
    <recommendedName>
        <fullName evidence="3">Polyketide cyclase</fullName>
    </recommendedName>
</protein>
<sequence length="55" mass="6455">MPGGEIRADMQVVDVYYRDGNKLSENWVLIDLPYWLKQQGLDVFERTQKIMNPAL</sequence>
<proteinExistence type="predicted"/>
<evidence type="ECO:0000313" key="1">
    <source>
        <dbReference type="EMBL" id="CSC32922.1"/>
    </source>
</evidence>
<accession>A0A655Y9S6</accession>